<evidence type="ECO:0000313" key="4">
    <source>
        <dbReference type="EMBL" id="PRI11669.1"/>
    </source>
</evidence>
<dbReference type="PANTHER" id="PTHR23135:SF7">
    <property type="entry name" value="LIPID II ISOGLUTAMINYL SYNTHASE (GLUTAMINE-HYDROLYZING) SUBUNIT MURT"/>
    <property type="match status" value="1"/>
</dbReference>
<dbReference type="InterPro" id="IPR036565">
    <property type="entry name" value="Mur-like_cat_sf"/>
</dbReference>
<dbReference type="GO" id="GO:0046872">
    <property type="term" value="F:metal ion binding"/>
    <property type="evidence" value="ECO:0007669"/>
    <property type="project" value="UniProtKB-KW"/>
</dbReference>
<dbReference type="GO" id="GO:0008360">
    <property type="term" value="P:regulation of cell shape"/>
    <property type="evidence" value="ECO:0007669"/>
    <property type="project" value="UniProtKB-KW"/>
</dbReference>
<dbReference type="Gene3D" id="3.40.1190.10">
    <property type="entry name" value="Mur-like, catalytic domain"/>
    <property type="match status" value="1"/>
</dbReference>
<dbReference type="UniPathway" id="UPA00219"/>
<keyword evidence="1" id="KW-0547">Nucleotide-binding</keyword>
<protein>
    <recommendedName>
        <fullName evidence="1">Lipid II isoglutaminyl synthase (glutamine-hydrolyzing) subunit MurT</fullName>
        <ecNumber evidence="1">6.3.5.13</ecNumber>
    </recommendedName>
</protein>
<dbReference type="PANTHER" id="PTHR23135">
    <property type="entry name" value="MUR LIGASE FAMILY MEMBER"/>
    <property type="match status" value="1"/>
</dbReference>
<feature type="domain" description="Mur ligase central" evidence="2">
    <location>
        <begin position="53"/>
        <end position="276"/>
    </location>
</feature>
<reference evidence="4 5" key="1">
    <citation type="journal article" date="2017" name="New Microbes New Infect">
        <title>Genome sequence of 'Leucobacter massiliensis' sp. nov. isolated from human pharynx after travel to the 2014 Hajj.</title>
        <authorList>
            <person name="Leangapichart T."/>
            <person name="Gautret P."/>
            <person name="Nguyen T.T."/>
            <person name="Armstrong N."/>
            <person name="Rolain J.M."/>
        </authorList>
    </citation>
    <scope>NUCLEOTIDE SEQUENCE [LARGE SCALE GENOMIC DNA]</scope>
    <source>
        <strain evidence="4 5">122RC15</strain>
    </source>
</reference>
<keyword evidence="1" id="KW-0479">Metal-binding</keyword>
<organism evidence="4 5">
    <name type="scientific">Leucobacter massiliensis</name>
    <dbReference type="NCBI Taxonomy" id="1686285"/>
    <lineage>
        <taxon>Bacteria</taxon>
        <taxon>Bacillati</taxon>
        <taxon>Actinomycetota</taxon>
        <taxon>Actinomycetes</taxon>
        <taxon>Micrococcales</taxon>
        <taxon>Microbacteriaceae</taxon>
        <taxon>Leucobacter</taxon>
    </lineage>
</organism>
<gene>
    <name evidence="1" type="primary">murT</name>
    <name evidence="4" type="ORF">B4915_04255</name>
</gene>
<dbReference type="GO" id="GO:0016881">
    <property type="term" value="F:acid-amino acid ligase activity"/>
    <property type="evidence" value="ECO:0007669"/>
    <property type="project" value="InterPro"/>
</dbReference>
<dbReference type="Pfam" id="PF08353">
    <property type="entry name" value="MurT_C"/>
    <property type="match status" value="1"/>
</dbReference>
<comment type="catalytic activity">
    <reaction evidence="1">
        <text>beta-D-GlcNAc-(1-&gt;4)-Mur2Ac(oyl-L-Ala-gamma-D-Glu-L-Lys-D-Ala-D-Ala)-di-trans,octa-cis-undecaprenyl diphosphate + L-glutamine + ATP + H2O = beta-D-GlcNAc-(1-&gt;4)-Mur2Ac(oyl-L-Ala-D-isoglutaminyl-L-Lys-D-Ala-D-Ala)-di-trans,octa-cis-undecaprenyl diphosphate + L-glutamate + ADP + phosphate + H(+)</text>
        <dbReference type="Rhea" id="RHEA:57928"/>
        <dbReference type="ChEBI" id="CHEBI:15377"/>
        <dbReference type="ChEBI" id="CHEBI:15378"/>
        <dbReference type="ChEBI" id="CHEBI:29985"/>
        <dbReference type="ChEBI" id="CHEBI:30616"/>
        <dbReference type="ChEBI" id="CHEBI:43474"/>
        <dbReference type="ChEBI" id="CHEBI:58359"/>
        <dbReference type="ChEBI" id="CHEBI:60033"/>
        <dbReference type="ChEBI" id="CHEBI:62233"/>
        <dbReference type="ChEBI" id="CHEBI:456216"/>
        <dbReference type="EC" id="6.3.5.13"/>
    </reaction>
</comment>
<dbReference type="InterPro" id="IPR043703">
    <property type="entry name" value="Lipid_II_synth_MurT"/>
</dbReference>
<proteinExistence type="inferred from homology"/>
<dbReference type="EMBL" id="MWZD01000014">
    <property type="protein sequence ID" value="PRI11669.1"/>
    <property type="molecule type" value="Genomic_DNA"/>
</dbReference>
<accession>A0A2S9QPZ9</accession>
<dbReference type="Pfam" id="PF08245">
    <property type="entry name" value="Mur_ligase_M"/>
    <property type="match status" value="1"/>
</dbReference>
<dbReference type="GO" id="GO:0005524">
    <property type="term" value="F:ATP binding"/>
    <property type="evidence" value="ECO:0007669"/>
    <property type="project" value="UniProtKB-UniRule"/>
</dbReference>
<comment type="similarity">
    <text evidence="1">Belongs to the MurCDEF family. MurT subfamily.</text>
</comment>
<dbReference type="GO" id="GO:0140282">
    <property type="term" value="F:carbon-nitrogen ligase activity on lipid II"/>
    <property type="evidence" value="ECO:0007669"/>
    <property type="project" value="UniProtKB-UniRule"/>
</dbReference>
<dbReference type="AlphaFoldDB" id="A0A2S9QPZ9"/>
<dbReference type="InterPro" id="IPR013564">
    <property type="entry name" value="MurT_C"/>
</dbReference>
<keyword evidence="5" id="KW-1185">Reference proteome</keyword>
<comment type="caution">
    <text evidence="4">The sequence shown here is derived from an EMBL/GenBank/DDBJ whole genome shotgun (WGS) entry which is preliminary data.</text>
</comment>
<comment type="pathway">
    <text evidence="1">Cell wall biogenesis; peptidoglycan biosynthesis.</text>
</comment>
<comment type="catalytic activity">
    <reaction evidence="1">
        <text>beta-D-GlcNAc-(1-&gt;4)-Mur2Ac(oyl-L-Ala-gamma-D-O-P-Glu-L-Lys-D-Ala-D-Ala)-di-trans,octa-cis-undecaprenyl diphosphate + NH4(+) = beta-D-GlcNAc-(1-&gt;4)-Mur2Ac(oyl-L-Ala-D-isoglutaminyl-L-Lys-D-Ala-D-Ala)-di-trans,octa-cis-undecaprenyl diphosphate + phosphate + H(+)</text>
        <dbReference type="Rhea" id="RHEA:57932"/>
        <dbReference type="ChEBI" id="CHEBI:15378"/>
        <dbReference type="ChEBI" id="CHEBI:28938"/>
        <dbReference type="ChEBI" id="CHEBI:43474"/>
        <dbReference type="ChEBI" id="CHEBI:62233"/>
        <dbReference type="ChEBI" id="CHEBI:143132"/>
    </reaction>
</comment>
<keyword evidence="1" id="KW-0133">Cell shape</keyword>
<dbReference type="GO" id="GO:0009252">
    <property type="term" value="P:peptidoglycan biosynthetic process"/>
    <property type="evidence" value="ECO:0007669"/>
    <property type="project" value="UniProtKB-UniRule"/>
</dbReference>
<dbReference type="OrthoDB" id="9803907at2"/>
<dbReference type="GO" id="GO:0071555">
    <property type="term" value="P:cell wall organization"/>
    <property type="evidence" value="ECO:0007669"/>
    <property type="project" value="UniProtKB-KW"/>
</dbReference>
<dbReference type="InterPro" id="IPR013221">
    <property type="entry name" value="Mur_ligase_cen"/>
</dbReference>
<dbReference type="Proteomes" id="UP000238650">
    <property type="component" value="Unassembled WGS sequence"/>
</dbReference>
<comment type="catalytic activity">
    <reaction evidence="1">
        <text>beta-D-GlcNAc-(1-&gt;4)-Mur2Ac(oyl-L-Ala-gamma-D-Glu-L-Lys-D-Ala-D-Ala)-di-trans,octa-cis-undecaprenyl diphosphate + ATP = beta-D-GlcNAc-(1-&gt;4)-Mur2Ac(oyl-L-Ala-gamma-D-O-P-Glu-L-Lys-D-Ala-D-Ala)-di-trans,octa-cis-undecaprenyl diphosphate + ADP</text>
        <dbReference type="Rhea" id="RHEA:59488"/>
        <dbReference type="ChEBI" id="CHEBI:30616"/>
        <dbReference type="ChEBI" id="CHEBI:60033"/>
        <dbReference type="ChEBI" id="CHEBI:143132"/>
        <dbReference type="ChEBI" id="CHEBI:456216"/>
    </reaction>
</comment>
<name>A0A2S9QPZ9_9MICO</name>
<dbReference type="RefSeq" id="WP_105804610.1">
    <property type="nucleotide sequence ID" value="NZ_MWZD01000014.1"/>
</dbReference>
<keyword evidence="1" id="KW-0573">Peptidoglycan synthesis</keyword>
<feature type="domain" description="Lipid II isoglutaminyl synthase (glutamine-hydrolyzing) subunit MurT C-terminal" evidence="3">
    <location>
        <begin position="331"/>
        <end position="441"/>
    </location>
</feature>
<dbReference type="SUPFAM" id="SSF53623">
    <property type="entry name" value="MurD-like peptide ligases, catalytic domain"/>
    <property type="match status" value="1"/>
</dbReference>
<comment type="function">
    <text evidence="1">The lipid II isoglutaminyl synthase complex catalyzes the formation of alpha-D-isoglutamine in the cell wall lipid II stem peptide. The MurT subunit catalyzes the ATP-dependent amidation of D-glutamate residue of lipid II, converting it to an isoglutamine residue.</text>
</comment>
<evidence type="ECO:0000313" key="5">
    <source>
        <dbReference type="Proteomes" id="UP000238650"/>
    </source>
</evidence>
<keyword evidence="1" id="KW-0961">Cell wall biogenesis/degradation</keyword>
<dbReference type="EC" id="6.3.5.13" evidence="1"/>
<evidence type="ECO:0000256" key="1">
    <source>
        <dbReference type="HAMAP-Rule" id="MF_02214"/>
    </source>
</evidence>
<evidence type="ECO:0000259" key="3">
    <source>
        <dbReference type="Pfam" id="PF08353"/>
    </source>
</evidence>
<comment type="caution">
    <text evidence="1">Lacks conserved residue(s) required for the propagation of feature annotation.</text>
</comment>
<keyword evidence="1" id="KW-0067">ATP-binding</keyword>
<sequence>MRDVLSALLGKAVRAVARLRGGGSALPGLVVEKVDPGFMARALGGLPLGVVVVSGTNGKTTTTKMIVEILEQLGVKVFTNRTGSNFSRGIVAAIVQECSLRGRLDADVAVLELDEAHAMYFIDRVPPRHTLLLNVLRDQLDRFGEIDTTARLLQRIADATTEGVVVNREDRLVAAIGERTRERAADLPAEAHPPLEVREFGLSDELLSTFPSDDDFHAATLQRSAPERELPREADVTLVAVGDHRAVFRIDGREYETALKLEGLYNTFNAAAALSLVRMIARGSETAEVCPDCLRIEAPTERLLSALAEVRPAFGRGERLTLDGQPLDLVLVKNPAGFRLGLASFDPSGVDVMIAINDQYADGRDMSWLWDVDFTSLAEGGVDTVSGTRAWDMALRLEHDEVPVGHVEEDLGRALAGFRRRTAPEGGAVRPRRIYCTYTAMLGLRRALAELTEVEDVW</sequence>
<dbReference type="HAMAP" id="MF_02214">
    <property type="entry name" value="Lipid_II_synth_MurT"/>
    <property type="match status" value="1"/>
</dbReference>
<evidence type="ECO:0000259" key="2">
    <source>
        <dbReference type="Pfam" id="PF08245"/>
    </source>
</evidence>
<feature type="active site" evidence="1">
    <location>
        <position position="365"/>
    </location>
</feature>
<comment type="subunit">
    <text evidence="1">Forms a heterodimer with GatD.</text>
</comment>
<keyword evidence="1 4" id="KW-0436">Ligase</keyword>